<keyword evidence="4 16" id="KW-0812">Transmembrane</keyword>
<dbReference type="PANTHER" id="PTHR27005">
    <property type="entry name" value="WALL-ASSOCIATED RECEPTOR KINASE-LIKE 21"/>
    <property type="match status" value="1"/>
</dbReference>
<keyword evidence="9 16" id="KW-1133">Transmembrane helix</keyword>
<evidence type="ECO:0000256" key="11">
    <source>
        <dbReference type="ARBA" id="ARBA00023157"/>
    </source>
</evidence>
<dbReference type="AlphaFoldDB" id="A0AAP0H490"/>
<dbReference type="InterPro" id="IPR001245">
    <property type="entry name" value="Ser-Thr/Tyr_kinase_cat_dom"/>
</dbReference>
<keyword evidence="10 16" id="KW-0472">Membrane</keyword>
<comment type="subcellular location">
    <subcellularLocation>
        <location evidence="1">Membrane</location>
        <topology evidence="1">Single-pass type I membrane protein</topology>
    </subcellularLocation>
</comment>
<keyword evidence="12" id="KW-0325">Glycoprotein</keyword>
<feature type="binding site" evidence="15">
    <location>
        <position position="440"/>
    </location>
    <ligand>
        <name>ATP</name>
        <dbReference type="ChEBI" id="CHEBI:30616"/>
    </ligand>
</feature>
<evidence type="ECO:0000313" key="19">
    <source>
        <dbReference type="EMBL" id="KAK9069345.1"/>
    </source>
</evidence>
<evidence type="ECO:0000256" key="14">
    <source>
        <dbReference type="ARBA" id="ARBA00047951"/>
    </source>
</evidence>
<evidence type="ECO:0000256" key="7">
    <source>
        <dbReference type="ARBA" id="ARBA00022777"/>
    </source>
</evidence>
<evidence type="ECO:0000256" key="6">
    <source>
        <dbReference type="ARBA" id="ARBA00022741"/>
    </source>
</evidence>
<dbReference type="Gene3D" id="3.30.200.20">
    <property type="entry name" value="Phosphorylase Kinase, domain 1"/>
    <property type="match status" value="1"/>
</dbReference>
<keyword evidence="6 15" id="KW-0547">Nucleotide-binding</keyword>
<accession>A0AAP0H490</accession>
<dbReference type="FunFam" id="1.10.510.10:FF:000084">
    <property type="entry name" value="Wall-associated receptor kinase 2"/>
    <property type="match status" value="1"/>
</dbReference>
<comment type="caution">
    <text evidence="19">The sequence shown here is derived from an EMBL/GenBank/DDBJ whole genome shotgun (WGS) entry which is preliminary data.</text>
</comment>
<evidence type="ECO:0000313" key="20">
    <source>
        <dbReference type="Proteomes" id="UP001408789"/>
    </source>
</evidence>
<dbReference type="PROSITE" id="PS50011">
    <property type="entry name" value="PROTEIN_KINASE_DOM"/>
    <property type="match status" value="1"/>
</dbReference>
<dbReference type="GO" id="GO:0007166">
    <property type="term" value="P:cell surface receptor signaling pathway"/>
    <property type="evidence" value="ECO:0007669"/>
    <property type="project" value="InterPro"/>
</dbReference>
<dbReference type="InterPro" id="IPR018097">
    <property type="entry name" value="EGF_Ca-bd_CS"/>
</dbReference>
<keyword evidence="3" id="KW-0808">Transferase</keyword>
<dbReference type="SMART" id="SM00220">
    <property type="entry name" value="S_TKc"/>
    <property type="match status" value="1"/>
</dbReference>
<evidence type="ECO:0000256" key="2">
    <source>
        <dbReference type="ARBA" id="ARBA00022527"/>
    </source>
</evidence>
<keyword evidence="2" id="KW-0723">Serine/threonine-protein kinase</keyword>
<comment type="catalytic activity">
    <reaction evidence="13">
        <text>L-seryl-[protein] + ATP = O-phospho-L-seryl-[protein] + ADP + H(+)</text>
        <dbReference type="Rhea" id="RHEA:17989"/>
        <dbReference type="Rhea" id="RHEA-COMP:9863"/>
        <dbReference type="Rhea" id="RHEA-COMP:11604"/>
        <dbReference type="ChEBI" id="CHEBI:15378"/>
        <dbReference type="ChEBI" id="CHEBI:29999"/>
        <dbReference type="ChEBI" id="CHEBI:30616"/>
        <dbReference type="ChEBI" id="CHEBI:83421"/>
        <dbReference type="ChEBI" id="CHEBI:456216"/>
    </reaction>
</comment>
<name>A0AAP0H490_9ASTR</name>
<evidence type="ECO:0000256" key="13">
    <source>
        <dbReference type="ARBA" id="ARBA00047558"/>
    </source>
</evidence>
<dbReference type="Gene3D" id="1.10.510.10">
    <property type="entry name" value="Transferase(Phosphotransferase) domain 1"/>
    <property type="match status" value="1"/>
</dbReference>
<dbReference type="PROSITE" id="PS01187">
    <property type="entry name" value="EGF_CA"/>
    <property type="match status" value="1"/>
</dbReference>
<dbReference type="PROSITE" id="PS00010">
    <property type="entry name" value="ASX_HYDROXYL"/>
    <property type="match status" value="1"/>
</dbReference>
<dbReference type="PANTHER" id="PTHR27005:SF407">
    <property type="entry name" value="PROTEIN KINASE DOMAIN-CONTAINING PROTEIN"/>
    <property type="match status" value="1"/>
</dbReference>
<evidence type="ECO:0000256" key="4">
    <source>
        <dbReference type="ARBA" id="ARBA00022692"/>
    </source>
</evidence>
<dbReference type="SMART" id="SM00181">
    <property type="entry name" value="EGF"/>
    <property type="match status" value="2"/>
</dbReference>
<dbReference type="InterPro" id="IPR025287">
    <property type="entry name" value="WAK_GUB"/>
</dbReference>
<dbReference type="GO" id="GO:0004674">
    <property type="term" value="F:protein serine/threonine kinase activity"/>
    <property type="evidence" value="ECO:0007669"/>
    <property type="project" value="UniProtKB-KW"/>
</dbReference>
<feature type="transmembrane region" description="Helical" evidence="16">
    <location>
        <begin position="337"/>
        <end position="361"/>
    </location>
</feature>
<keyword evidence="11" id="KW-1015">Disulfide bond</keyword>
<evidence type="ECO:0000256" key="12">
    <source>
        <dbReference type="ARBA" id="ARBA00023180"/>
    </source>
</evidence>
<dbReference type="InterPro" id="IPR000719">
    <property type="entry name" value="Prot_kinase_dom"/>
</dbReference>
<evidence type="ECO:0000256" key="1">
    <source>
        <dbReference type="ARBA" id="ARBA00004479"/>
    </source>
</evidence>
<evidence type="ECO:0000256" key="16">
    <source>
        <dbReference type="SAM" id="Phobius"/>
    </source>
</evidence>
<dbReference type="SMART" id="SM00179">
    <property type="entry name" value="EGF_CA"/>
    <property type="match status" value="1"/>
</dbReference>
<dbReference type="EMBL" id="JBCNJP010000013">
    <property type="protein sequence ID" value="KAK9069345.1"/>
    <property type="molecule type" value="Genomic_DNA"/>
</dbReference>
<evidence type="ECO:0000259" key="18">
    <source>
        <dbReference type="PROSITE" id="PS50011"/>
    </source>
</evidence>
<reference evidence="19 20" key="1">
    <citation type="submission" date="2024-04" db="EMBL/GenBank/DDBJ databases">
        <title>The reference genome of an endangered Asteraceae, Deinandra increscens subsp. villosa, native to the Central Coast of California.</title>
        <authorList>
            <person name="Guilliams M."/>
            <person name="Hasenstab-Lehman K."/>
            <person name="Meyer R."/>
            <person name="Mcevoy S."/>
        </authorList>
    </citation>
    <scope>NUCLEOTIDE SEQUENCE [LARGE SCALE GENOMIC DNA]</scope>
    <source>
        <tissue evidence="19">Leaf</tissue>
    </source>
</reference>
<dbReference type="InterPro" id="IPR045274">
    <property type="entry name" value="WAK-like"/>
</dbReference>
<dbReference type="PROSITE" id="PS00108">
    <property type="entry name" value="PROTEIN_KINASE_ST"/>
    <property type="match status" value="1"/>
</dbReference>
<keyword evidence="7" id="KW-0418">Kinase</keyword>
<dbReference type="Proteomes" id="UP001408789">
    <property type="component" value="Unassembled WGS sequence"/>
</dbReference>
<evidence type="ECO:0000256" key="3">
    <source>
        <dbReference type="ARBA" id="ARBA00022679"/>
    </source>
</evidence>
<evidence type="ECO:0000256" key="17">
    <source>
        <dbReference type="SAM" id="SignalP"/>
    </source>
</evidence>
<comment type="catalytic activity">
    <reaction evidence="14">
        <text>L-threonyl-[protein] + ATP = O-phospho-L-threonyl-[protein] + ADP + H(+)</text>
        <dbReference type="Rhea" id="RHEA:46608"/>
        <dbReference type="Rhea" id="RHEA-COMP:11060"/>
        <dbReference type="Rhea" id="RHEA-COMP:11605"/>
        <dbReference type="ChEBI" id="CHEBI:15378"/>
        <dbReference type="ChEBI" id="CHEBI:30013"/>
        <dbReference type="ChEBI" id="CHEBI:30616"/>
        <dbReference type="ChEBI" id="CHEBI:61977"/>
        <dbReference type="ChEBI" id="CHEBI:456216"/>
    </reaction>
</comment>
<proteinExistence type="predicted"/>
<evidence type="ECO:0000256" key="5">
    <source>
        <dbReference type="ARBA" id="ARBA00022729"/>
    </source>
</evidence>
<dbReference type="InterPro" id="IPR008271">
    <property type="entry name" value="Ser/Thr_kinase_AS"/>
</dbReference>
<dbReference type="FunFam" id="3.30.200.20:FF:000043">
    <property type="entry name" value="Wall-associated receptor kinase 2"/>
    <property type="match status" value="1"/>
</dbReference>
<dbReference type="InterPro" id="IPR000152">
    <property type="entry name" value="EGF-type_Asp/Asn_hydroxyl_site"/>
</dbReference>
<evidence type="ECO:0000256" key="8">
    <source>
        <dbReference type="ARBA" id="ARBA00022840"/>
    </source>
</evidence>
<evidence type="ECO:0000256" key="10">
    <source>
        <dbReference type="ARBA" id="ARBA00023136"/>
    </source>
</evidence>
<dbReference type="GO" id="GO:0005886">
    <property type="term" value="C:plasma membrane"/>
    <property type="evidence" value="ECO:0007669"/>
    <property type="project" value="TreeGrafter"/>
</dbReference>
<dbReference type="Pfam" id="PF13947">
    <property type="entry name" value="GUB_WAK_bind"/>
    <property type="match status" value="1"/>
</dbReference>
<protein>
    <recommendedName>
        <fullName evidence="18">Protein kinase domain-containing protein</fullName>
    </recommendedName>
</protein>
<dbReference type="GO" id="GO:0030247">
    <property type="term" value="F:polysaccharide binding"/>
    <property type="evidence" value="ECO:0007669"/>
    <property type="project" value="InterPro"/>
</dbReference>
<dbReference type="PROSITE" id="PS00107">
    <property type="entry name" value="PROTEIN_KINASE_ATP"/>
    <property type="match status" value="1"/>
</dbReference>
<evidence type="ECO:0000256" key="15">
    <source>
        <dbReference type="PROSITE-ProRule" id="PRU10141"/>
    </source>
</evidence>
<feature type="signal peptide" evidence="17">
    <location>
        <begin position="1"/>
        <end position="23"/>
    </location>
</feature>
<sequence length="712" mass="78953">MLVPRLLQMLFLTFILQSNSVKSLSKRRSECSTTCGNVTIHYPFGIEENCYLDPSYKISCNMTTGRVSISGMNVDIVDISLNGHLRALSNVGRVCYTNTSKEVMNEKSGTKLSRFPLSLGQNELTTFGCDIQSKIKSGKDVKATCATVFGECSHKPSCSRNINCCQIRIEHLVPTNFFFRLHSQQNNTGRAGFTRCAYAFIVESGRYDFSSFDVYNLTSERLGSHEMLLDWTVGNTSCEEAKKNISSYLCRENSECSDSNNAIGYSCNCSVGYQGNPYLQPGCQDVNECEDTHLHGCTHICHNSVGSYTCLCPDDHSGDGRKNGTGCKRNGTNIHKLGLYIGASVGVVLTSLAMFLSYFLLKQRRRAKKKERLFERNGGTIIEKLLSESKGSTEIVKIFTEEVLKKATNNFSPNNIIGQGGFGTVFKGNLIDDTMVAIKKSKVIDLNQIGQFVNEVVLLSQINHPNIVKLVGCCLETDVPLLAYEYVLNETLYHHLHGKSHGSSLTWSLRLNIAVETAGALAYMHSANKIIHRDIKSSNILLNDDYSVKISDFGISRLVPHDKTQVSTAVQGTLGYIDPEYFSSGILTEKSDVYSFGVLLVELLTGEKVNSSGVIKRNRSLVDHFLLSLNEDILFEILDDQVKHDGSPDEFTRVAELVKSCLRLVGKERPTMQEVKEELLDIQTNLGLACPTWDTSAASKVCEPSTPDRWLS</sequence>
<keyword evidence="20" id="KW-1185">Reference proteome</keyword>
<dbReference type="SUPFAM" id="SSF57196">
    <property type="entry name" value="EGF/Laminin"/>
    <property type="match status" value="1"/>
</dbReference>
<dbReference type="InterPro" id="IPR001881">
    <property type="entry name" value="EGF-like_Ca-bd_dom"/>
</dbReference>
<dbReference type="SUPFAM" id="SSF56112">
    <property type="entry name" value="Protein kinase-like (PK-like)"/>
    <property type="match status" value="1"/>
</dbReference>
<gene>
    <name evidence="19" type="ORF">SSX86_011247</name>
</gene>
<dbReference type="CDD" id="cd00054">
    <property type="entry name" value="EGF_CA"/>
    <property type="match status" value="1"/>
</dbReference>
<organism evidence="19 20">
    <name type="scientific">Deinandra increscens subsp. villosa</name>
    <dbReference type="NCBI Taxonomy" id="3103831"/>
    <lineage>
        <taxon>Eukaryota</taxon>
        <taxon>Viridiplantae</taxon>
        <taxon>Streptophyta</taxon>
        <taxon>Embryophyta</taxon>
        <taxon>Tracheophyta</taxon>
        <taxon>Spermatophyta</taxon>
        <taxon>Magnoliopsida</taxon>
        <taxon>eudicotyledons</taxon>
        <taxon>Gunneridae</taxon>
        <taxon>Pentapetalae</taxon>
        <taxon>asterids</taxon>
        <taxon>campanulids</taxon>
        <taxon>Asterales</taxon>
        <taxon>Asteraceae</taxon>
        <taxon>Asteroideae</taxon>
        <taxon>Heliantheae alliance</taxon>
        <taxon>Madieae</taxon>
        <taxon>Madiinae</taxon>
        <taxon>Deinandra</taxon>
    </lineage>
</organism>
<keyword evidence="8 15" id="KW-0067">ATP-binding</keyword>
<dbReference type="GO" id="GO:0005509">
    <property type="term" value="F:calcium ion binding"/>
    <property type="evidence" value="ECO:0007669"/>
    <property type="project" value="InterPro"/>
</dbReference>
<dbReference type="GO" id="GO:0005524">
    <property type="term" value="F:ATP binding"/>
    <property type="evidence" value="ECO:0007669"/>
    <property type="project" value="UniProtKB-UniRule"/>
</dbReference>
<feature type="domain" description="Protein kinase" evidence="18">
    <location>
        <begin position="411"/>
        <end position="680"/>
    </location>
</feature>
<keyword evidence="5 17" id="KW-0732">Signal</keyword>
<dbReference type="InterPro" id="IPR011009">
    <property type="entry name" value="Kinase-like_dom_sf"/>
</dbReference>
<dbReference type="Gene3D" id="2.90.20.10">
    <property type="entry name" value="Plasmodium vivax P25 domain"/>
    <property type="match status" value="1"/>
</dbReference>
<dbReference type="InterPro" id="IPR000742">
    <property type="entry name" value="EGF"/>
</dbReference>
<feature type="chain" id="PRO_5043011866" description="Protein kinase domain-containing protein" evidence="17">
    <location>
        <begin position="24"/>
        <end position="712"/>
    </location>
</feature>
<evidence type="ECO:0000256" key="9">
    <source>
        <dbReference type="ARBA" id="ARBA00022989"/>
    </source>
</evidence>
<dbReference type="InterPro" id="IPR017441">
    <property type="entry name" value="Protein_kinase_ATP_BS"/>
</dbReference>
<dbReference type="Pfam" id="PF07714">
    <property type="entry name" value="PK_Tyr_Ser-Thr"/>
    <property type="match status" value="1"/>
</dbReference>